<comment type="similarity">
    <text evidence="1">Belongs to the iron/ascorbate-dependent oxidoreductase family.</text>
</comment>
<keyword evidence="1" id="KW-0479">Metal-binding</keyword>
<keyword evidence="1" id="KW-0560">Oxidoreductase</keyword>
<dbReference type="InterPro" id="IPR027443">
    <property type="entry name" value="IPNS-like_sf"/>
</dbReference>
<organism evidence="3 4">
    <name type="scientific">Chaetoceros tenuissimus</name>
    <dbReference type="NCBI Taxonomy" id="426638"/>
    <lineage>
        <taxon>Eukaryota</taxon>
        <taxon>Sar</taxon>
        <taxon>Stramenopiles</taxon>
        <taxon>Ochrophyta</taxon>
        <taxon>Bacillariophyta</taxon>
        <taxon>Coscinodiscophyceae</taxon>
        <taxon>Chaetocerotophycidae</taxon>
        <taxon>Chaetocerotales</taxon>
        <taxon>Chaetocerotaceae</taxon>
        <taxon>Chaetoceros</taxon>
    </lineage>
</organism>
<evidence type="ECO:0000256" key="1">
    <source>
        <dbReference type="RuleBase" id="RU003682"/>
    </source>
</evidence>
<dbReference type="SUPFAM" id="SSF51197">
    <property type="entry name" value="Clavaminate synthase-like"/>
    <property type="match status" value="1"/>
</dbReference>
<dbReference type="PANTHER" id="PTHR47990">
    <property type="entry name" value="2-OXOGLUTARATE (2OG) AND FE(II)-DEPENDENT OXYGENASE SUPERFAMILY PROTEIN-RELATED"/>
    <property type="match status" value="1"/>
</dbReference>
<dbReference type="InterPro" id="IPR005123">
    <property type="entry name" value="Oxoglu/Fe-dep_dioxygenase_dom"/>
</dbReference>
<keyword evidence="4" id="KW-1185">Reference proteome</keyword>
<protein>
    <recommendedName>
        <fullName evidence="2">Fe2OG dioxygenase domain-containing protein</fullName>
    </recommendedName>
</protein>
<keyword evidence="1" id="KW-0408">Iron</keyword>
<sequence length="390" mass="44519">MCLRCCCDPYPSVDITCAFTKDSADEQLKRVQAQAVEACQNFGCFHVTIDPSKLEPSKLENAQLLQDESKVKQAMEQIFDKDFLDSHTGGEQIKVVPFLNRHKTMSYAKYRGRAAESGSSSNTEPKQSWEIFRCKNGLSGESFSETDSGDLSLLEKYTKIFHQVSLSLFQNVFQLPNMFIEEKDCTCGKYDCSLCTMDLLRVFRYDALEREEIMNSLGSSPHTDWGSLTVVWQDSKGGLQIYCHKHEKWNNVNLNLDNDKKVKLFIHVGDFTSLALSDINSSSINWPSPLHRVLCPTRSDELTKDNGDTRLSLVYFSYPKRGISIQDASQSKMAAESMATSNDFPFDRYMVLHNQSNNEKVSPSAKETYERMKSIPFDKVIEEKWKQVQR</sequence>
<evidence type="ECO:0000313" key="4">
    <source>
        <dbReference type="Proteomes" id="UP001054902"/>
    </source>
</evidence>
<reference evidence="3 4" key="1">
    <citation type="journal article" date="2021" name="Sci. Rep.">
        <title>The genome of the diatom Chaetoceros tenuissimus carries an ancient integrated fragment of an extant virus.</title>
        <authorList>
            <person name="Hongo Y."/>
            <person name="Kimura K."/>
            <person name="Takaki Y."/>
            <person name="Yoshida Y."/>
            <person name="Baba S."/>
            <person name="Kobayashi G."/>
            <person name="Nagasaki K."/>
            <person name="Hano T."/>
            <person name="Tomaru Y."/>
        </authorList>
    </citation>
    <scope>NUCLEOTIDE SEQUENCE [LARGE SCALE GENOMIC DNA]</scope>
    <source>
        <strain evidence="3 4">NIES-3715</strain>
    </source>
</reference>
<dbReference type="PROSITE" id="PS51471">
    <property type="entry name" value="FE2OG_OXY"/>
    <property type="match status" value="1"/>
</dbReference>
<dbReference type="EMBL" id="BLLK01000069">
    <property type="protein sequence ID" value="GFH59904.1"/>
    <property type="molecule type" value="Genomic_DNA"/>
</dbReference>
<comment type="caution">
    <text evidence="3">The sequence shown here is derived from an EMBL/GenBank/DDBJ whole genome shotgun (WGS) entry which is preliminary data.</text>
</comment>
<dbReference type="Gene3D" id="2.60.120.330">
    <property type="entry name" value="B-lactam Antibiotic, Isopenicillin N Synthase, Chain"/>
    <property type="match status" value="1"/>
</dbReference>
<proteinExistence type="inferred from homology"/>
<accession>A0AAD3D8Q5</accession>
<feature type="domain" description="Fe2OG dioxygenase" evidence="2">
    <location>
        <begin position="195"/>
        <end position="319"/>
    </location>
</feature>
<dbReference type="InterPro" id="IPR050231">
    <property type="entry name" value="Iron_ascorbate_oxido_reductase"/>
</dbReference>
<dbReference type="Proteomes" id="UP001054902">
    <property type="component" value="Unassembled WGS sequence"/>
</dbReference>
<dbReference type="Pfam" id="PF03171">
    <property type="entry name" value="2OG-FeII_Oxy"/>
    <property type="match status" value="1"/>
</dbReference>
<gene>
    <name evidence="3" type="ORF">CTEN210_16380</name>
</gene>
<name>A0AAD3D8Q5_9STRA</name>
<dbReference type="GO" id="GO:0016491">
    <property type="term" value="F:oxidoreductase activity"/>
    <property type="evidence" value="ECO:0007669"/>
    <property type="project" value="UniProtKB-KW"/>
</dbReference>
<dbReference type="AlphaFoldDB" id="A0AAD3D8Q5"/>
<dbReference type="GO" id="GO:0046872">
    <property type="term" value="F:metal ion binding"/>
    <property type="evidence" value="ECO:0007669"/>
    <property type="project" value="UniProtKB-KW"/>
</dbReference>
<dbReference type="InterPro" id="IPR044861">
    <property type="entry name" value="IPNS-like_FE2OG_OXY"/>
</dbReference>
<evidence type="ECO:0000313" key="3">
    <source>
        <dbReference type="EMBL" id="GFH59904.1"/>
    </source>
</evidence>
<evidence type="ECO:0000259" key="2">
    <source>
        <dbReference type="PROSITE" id="PS51471"/>
    </source>
</evidence>